<feature type="transmembrane region" description="Helical" evidence="11">
    <location>
        <begin position="12"/>
        <end position="32"/>
    </location>
</feature>
<comment type="similarity">
    <text evidence="2">Belongs to the SRP receptor beta subunit family.</text>
</comment>
<dbReference type="InterPro" id="IPR019009">
    <property type="entry name" value="SRP_receptor_beta_su"/>
</dbReference>
<proteinExistence type="inferred from homology"/>
<keyword evidence="5" id="KW-0547">Nucleotide-binding</keyword>
<keyword evidence="9 11" id="KW-0472">Membrane</keyword>
<dbReference type="SMART" id="SM00177">
    <property type="entry name" value="ARF"/>
    <property type="match status" value="1"/>
</dbReference>
<gene>
    <name evidence="12" type="ORF">HBR001_LOCUS1367</name>
</gene>
<evidence type="ECO:0000256" key="4">
    <source>
        <dbReference type="ARBA" id="ARBA00022692"/>
    </source>
</evidence>
<sequence length="255" mass="28942">MERLLTYRIYGAPAYMVVPFVVLVVVYVVLVVRFVQHMRGLDVTFTGKKRRLALVLGPRGAGKTRFFHLVRDGEHVETVSSMKEQTGRFVVHSKYNSDQFDAELTVVDFPGHERLRPRMADFYPAAGCIVFLVDASDVPSFRNAAEFLYDVFANKKVNDLTPPMMVACNKSDMREAVSPQVVRDALEKELTQLKKTRSSLETEGDDEDQDLYQVPVGRDGTPFEFDVDAPCEISFVKCSVKDAEIHDVVRFIQQH</sequence>
<evidence type="ECO:0000256" key="7">
    <source>
        <dbReference type="ARBA" id="ARBA00022989"/>
    </source>
</evidence>
<comment type="caution">
    <text evidence="12">The sequence shown here is derived from an EMBL/GenBank/DDBJ whole genome shotgun (WGS) entry which is preliminary data.</text>
</comment>
<keyword evidence="10" id="KW-0675">Receptor</keyword>
<reference evidence="12" key="1">
    <citation type="submission" date="2022-12" db="EMBL/GenBank/DDBJ databases">
        <authorList>
            <person name="Webb A."/>
        </authorList>
    </citation>
    <scope>NUCLEOTIDE SEQUENCE</scope>
    <source>
        <strain evidence="12">Hp1</strain>
    </source>
</reference>
<evidence type="ECO:0000256" key="9">
    <source>
        <dbReference type="ARBA" id="ARBA00023136"/>
    </source>
</evidence>
<name>A0AAV0T6Q3_HYABA</name>
<evidence type="ECO:0000256" key="3">
    <source>
        <dbReference type="ARBA" id="ARBA00020256"/>
    </source>
</evidence>
<dbReference type="CDD" id="cd04105">
    <property type="entry name" value="SR_beta"/>
    <property type="match status" value="1"/>
</dbReference>
<evidence type="ECO:0000256" key="1">
    <source>
        <dbReference type="ARBA" id="ARBA00004389"/>
    </source>
</evidence>
<dbReference type="Gene3D" id="3.40.50.300">
    <property type="entry name" value="P-loop containing nucleotide triphosphate hydrolases"/>
    <property type="match status" value="1"/>
</dbReference>
<evidence type="ECO:0000313" key="12">
    <source>
        <dbReference type="EMBL" id="CAI5715087.1"/>
    </source>
</evidence>
<keyword evidence="8" id="KW-0342">GTP-binding</keyword>
<dbReference type="GO" id="GO:0005525">
    <property type="term" value="F:GTP binding"/>
    <property type="evidence" value="ECO:0007669"/>
    <property type="project" value="UniProtKB-KW"/>
</dbReference>
<keyword evidence="7 11" id="KW-1133">Transmembrane helix</keyword>
<dbReference type="InterPro" id="IPR027417">
    <property type="entry name" value="P-loop_NTPase"/>
</dbReference>
<dbReference type="GO" id="GO:0034067">
    <property type="term" value="P:protein localization to Golgi apparatus"/>
    <property type="evidence" value="ECO:0007669"/>
    <property type="project" value="TreeGrafter"/>
</dbReference>
<comment type="subcellular location">
    <subcellularLocation>
        <location evidence="1">Endoplasmic reticulum membrane</location>
        <topology evidence="1">Single-pass membrane protein</topology>
    </subcellularLocation>
</comment>
<dbReference type="InterPro" id="IPR024156">
    <property type="entry name" value="Small_GTPase_ARF"/>
</dbReference>
<accession>A0AAV0T6Q3</accession>
<dbReference type="EMBL" id="CANTFL010000138">
    <property type="protein sequence ID" value="CAI5715087.1"/>
    <property type="molecule type" value="Genomic_DNA"/>
</dbReference>
<evidence type="ECO:0000256" key="2">
    <source>
        <dbReference type="ARBA" id="ARBA00005619"/>
    </source>
</evidence>
<keyword evidence="6" id="KW-0256">Endoplasmic reticulum</keyword>
<dbReference type="GO" id="GO:0005794">
    <property type="term" value="C:Golgi apparatus"/>
    <property type="evidence" value="ECO:0007669"/>
    <property type="project" value="TreeGrafter"/>
</dbReference>
<evidence type="ECO:0000256" key="11">
    <source>
        <dbReference type="SAM" id="Phobius"/>
    </source>
</evidence>
<evidence type="ECO:0000256" key="10">
    <source>
        <dbReference type="ARBA" id="ARBA00023170"/>
    </source>
</evidence>
<evidence type="ECO:0000256" key="6">
    <source>
        <dbReference type="ARBA" id="ARBA00022824"/>
    </source>
</evidence>
<keyword evidence="4 11" id="KW-0812">Transmembrane</keyword>
<evidence type="ECO:0000313" key="13">
    <source>
        <dbReference type="Proteomes" id="UP001162031"/>
    </source>
</evidence>
<organism evidence="12 13">
    <name type="scientific">Hyaloperonospora brassicae</name>
    <name type="common">Brassica downy mildew</name>
    <name type="synonym">Peronospora brassicae</name>
    <dbReference type="NCBI Taxonomy" id="162125"/>
    <lineage>
        <taxon>Eukaryota</taxon>
        <taxon>Sar</taxon>
        <taxon>Stramenopiles</taxon>
        <taxon>Oomycota</taxon>
        <taxon>Peronosporomycetes</taxon>
        <taxon>Peronosporales</taxon>
        <taxon>Peronosporaceae</taxon>
        <taxon>Hyaloperonospora</taxon>
    </lineage>
</organism>
<evidence type="ECO:0000256" key="5">
    <source>
        <dbReference type="ARBA" id="ARBA00022741"/>
    </source>
</evidence>
<dbReference type="SUPFAM" id="SSF52540">
    <property type="entry name" value="P-loop containing nucleoside triphosphate hydrolases"/>
    <property type="match status" value="1"/>
</dbReference>
<protein>
    <recommendedName>
        <fullName evidence="3">Signal recognition particle receptor subunit beta</fullName>
    </recommendedName>
</protein>
<dbReference type="GO" id="GO:0003924">
    <property type="term" value="F:GTPase activity"/>
    <property type="evidence" value="ECO:0007669"/>
    <property type="project" value="TreeGrafter"/>
</dbReference>
<dbReference type="GO" id="GO:0005789">
    <property type="term" value="C:endoplasmic reticulum membrane"/>
    <property type="evidence" value="ECO:0007669"/>
    <property type="project" value="UniProtKB-SubCell"/>
</dbReference>
<dbReference type="GO" id="GO:0043001">
    <property type="term" value="P:Golgi to plasma membrane protein transport"/>
    <property type="evidence" value="ECO:0007669"/>
    <property type="project" value="TreeGrafter"/>
</dbReference>
<dbReference type="AlphaFoldDB" id="A0AAV0T6Q3"/>
<dbReference type="Proteomes" id="UP001162031">
    <property type="component" value="Unassembled WGS sequence"/>
</dbReference>
<dbReference type="PANTHER" id="PTHR45909:SF1">
    <property type="entry name" value="ADP-RIBOSYLATION FACTOR-RELATED PROTEIN 1"/>
    <property type="match status" value="1"/>
</dbReference>
<keyword evidence="13" id="KW-1185">Reference proteome</keyword>
<dbReference type="GO" id="GO:0006886">
    <property type="term" value="P:intracellular protein transport"/>
    <property type="evidence" value="ECO:0007669"/>
    <property type="project" value="TreeGrafter"/>
</dbReference>
<dbReference type="PANTHER" id="PTHR45909">
    <property type="entry name" value="ADP-RIBOSYLATION FACTOR-RELATED PROTEIN 1"/>
    <property type="match status" value="1"/>
</dbReference>
<evidence type="ECO:0000256" key="8">
    <source>
        <dbReference type="ARBA" id="ARBA00023134"/>
    </source>
</evidence>
<dbReference type="Pfam" id="PF09439">
    <property type="entry name" value="SRPRB"/>
    <property type="match status" value="1"/>
</dbReference>